<dbReference type="Proteomes" id="UP001569153">
    <property type="component" value="Unassembled WGS sequence"/>
</dbReference>
<keyword evidence="2" id="KW-1185">Reference proteome</keyword>
<dbReference type="RefSeq" id="WP_371730348.1">
    <property type="nucleotide sequence ID" value="NZ_JBGOOT010000006.1"/>
</dbReference>
<evidence type="ECO:0000313" key="1">
    <source>
        <dbReference type="EMBL" id="MEZ8195257.1"/>
    </source>
</evidence>
<reference evidence="1 2" key="1">
    <citation type="submission" date="2024-06" db="EMBL/GenBank/DDBJ databases">
        <authorList>
            <person name="Steensen K."/>
            <person name="Seneca J."/>
            <person name="Bartlau N."/>
            <person name="Yu A.X."/>
            <person name="Polz M.F."/>
        </authorList>
    </citation>
    <scope>NUCLEOTIDE SEQUENCE [LARGE SCALE GENOMIC DNA]</scope>
    <source>
        <strain evidence="1 2">FF146</strain>
    </source>
</reference>
<name>A0ABV4M6W0_9VIBR</name>
<comment type="caution">
    <text evidence="1">The sequence shown here is derived from an EMBL/GenBank/DDBJ whole genome shotgun (WGS) entry which is preliminary data.</text>
</comment>
<proteinExistence type="predicted"/>
<dbReference type="EMBL" id="JBGOOT010000006">
    <property type="protein sequence ID" value="MEZ8195257.1"/>
    <property type="molecule type" value="Genomic_DNA"/>
</dbReference>
<accession>A0ABV4M6W0</accession>
<feature type="non-terminal residue" evidence="1">
    <location>
        <position position="64"/>
    </location>
</feature>
<protein>
    <submittedName>
        <fullName evidence="1">Uncharacterized protein</fullName>
    </submittedName>
</protein>
<organism evidence="1 2">
    <name type="scientific">Vibrio cortegadensis</name>
    <dbReference type="NCBI Taxonomy" id="1328770"/>
    <lineage>
        <taxon>Bacteria</taxon>
        <taxon>Pseudomonadati</taxon>
        <taxon>Pseudomonadota</taxon>
        <taxon>Gammaproteobacteria</taxon>
        <taxon>Vibrionales</taxon>
        <taxon>Vibrionaceae</taxon>
        <taxon>Vibrio</taxon>
    </lineage>
</organism>
<sequence length="64" mass="7082">MLATNSSYTPEAILQNYTTETKKALSFDKTFLSAVGEEPDLNTRRTPLLLATNSSYTPEAILQN</sequence>
<evidence type="ECO:0000313" key="2">
    <source>
        <dbReference type="Proteomes" id="UP001569153"/>
    </source>
</evidence>
<gene>
    <name evidence="1" type="ORF">ACED38_10180</name>
</gene>